<comment type="similarity">
    <text evidence="7">Belongs to the major facilitator superfamily. Sugar transporter (TC 2.A.1.1) family. Trehalose transporter subfamily.</text>
</comment>
<dbReference type="SUPFAM" id="SSF103473">
    <property type="entry name" value="MFS general substrate transporter"/>
    <property type="match status" value="1"/>
</dbReference>
<evidence type="ECO:0000256" key="5">
    <source>
        <dbReference type="ARBA" id="ARBA00023136"/>
    </source>
</evidence>
<keyword evidence="5 9" id="KW-0472">Membrane</keyword>
<evidence type="ECO:0000256" key="7">
    <source>
        <dbReference type="ARBA" id="ARBA00024348"/>
    </source>
</evidence>
<feature type="signal peptide" evidence="10">
    <location>
        <begin position="1"/>
        <end position="22"/>
    </location>
</feature>
<reference evidence="12 13" key="1">
    <citation type="journal article" date="2023" name="Insect Mol. Biol.">
        <title>Genome sequencing provides insights into the evolution of gene families encoding plant cell wall-degrading enzymes in longhorned beetles.</title>
        <authorList>
            <person name="Shin N.R."/>
            <person name="Okamura Y."/>
            <person name="Kirsch R."/>
            <person name="Pauchet Y."/>
        </authorList>
    </citation>
    <scope>NUCLEOTIDE SEQUENCE [LARGE SCALE GENOMIC DNA]</scope>
    <source>
        <strain evidence="12">EAD_L_NR</strain>
    </source>
</reference>
<dbReference type="InterPro" id="IPR020846">
    <property type="entry name" value="MFS_dom"/>
</dbReference>
<dbReference type="CDD" id="cd17358">
    <property type="entry name" value="MFS_GLUT6_8_Class3_like"/>
    <property type="match status" value="1"/>
</dbReference>
<gene>
    <name evidence="12" type="ORF">NQ315_011921</name>
</gene>
<dbReference type="PROSITE" id="PS00217">
    <property type="entry name" value="SUGAR_TRANSPORT_2"/>
    <property type="match status" value="1"/>
</dbReference>
<dbReference type="InterPro" id="IPR036259">
    <property type="entry name" value="MFS_trans_sf"/>
</dbReference>
<protein>
    <recommendedName>
        <fullName evidence="11">Major facilitator superfamily (MFS) profile domain-containing protein</fullName>
    </recommendedName>
</protein>
<evidence type="ECO:0000256" key="2">
    <source>
        <dbReference type="ARBA" id="ARBA00022475"/>
    </source>
</evidence>
<dbReference type="InterPro" id="IPR005828">
    <property type="entry name" value="MFS_sugar_transport-like"/>
</dbReference>
<sequence length="487" mass="53698">MWWAPVSYTLLCVVTVNLLATAGDVTLTWTSPVYPKLYSNDSSVNPLGRPITEDEDGWLGSLVNIGAMVGPLPFSVIAERFGRKIGLLCIAVPHIIAYLTMAFAKNIYIFYFGRIFGGLAMGGGYSLLPMYIAEISQDSNRGMMSLTLNIFWAIGNFLPYAVGPFTSIMLFNCFLACIPAAFFVTFLVVGVETPYYLAGIGKMDKAEKSLMKLRCLGKEGVQKELESIKAHLKKDDDGHFSDILKRKELRKAFIICIILIVAQESSGSCAITFYLQPIFESAGTNLSADISALIVGVALLISSFIAPFVVDKLGRKLLTVTSCLGMFGSLLMLGIFFYIQDSTAQSTENILWMPIFSLIFFIISFNIGMGCIPWTLCSELFPNNVKQIAASSVSSTCWITTFLITRFFNDMNDHMGRAGTFWFFAATCFASAIFSIIFVPETKGKSFSEIQDMLKYGNPKKKSSSENPSPDIVLNDVKVRTDKNGLK</sequence>
<evidence type="ECO:0000313" key="13">
    <source>
        <dbReference type="Proteomes" id="UP001159042"/>
    </source>
</evidence>
<evidence type="ECO:0000313" key="12">
    <source>
        <dbReference type="EMBL" id="KAJ8920260.1"/>
    </source>
</evidence>
<dbReference type="InterPro" id="IPR050549">
    <property type="entry name" value="MFS_Trehalose_Transporter"/>
</dbReference>
<feature type="chain" id="PRO_5043821351" description="Major facilitator superfamily (MFS) profile domain-containing protein" evidence="10">
    <location>
        <begin position="23"/>
        <end position="487"/>
    </location>
</feature>
<evidence type="ECO:0000256" key="9">
    <source>
        <dbReference type="SAM" id="Phobius"/>
    </source>
</evidence>
<dbReference type="GO" id="GO:0005886">
    <property type="term" value="C:plasma membrane"/>
    <property type="evidence" value="ECO:0007669"/>
    <property type="project" value="UniProtKB-SubCell"/>
</dbReference>
<dbReference type="PANTHER" id="PTHR48021">
    <property type="match status" value="1"/>
</dbReference>
<evidence type="ECO:0000256" key="4">
    <source>
        <dbReference type="ARBA" id="ARBA00022989"/>
    </source>
</evidence>
<keyword evidence="4 9" id="KW-1133">Transmembrane helix</keyword>
<accession>A0AAV8W152</accession>
<feature type="transmembrane region" description="Helical" evidence="9">
    <location>
        <begin position="420"/>
        <end position="439"/>
    </location>
</feature>
<evidence type="ECO:0000256" key="10">
    <source>
        <dbReference type="SAM" id="SignalP"/>
    </source>
</evidence>
<feature type="transmembrane region" description="Helical" evidence="9">
    <location>
        <begin position="168"/>
        <end position="198"/>
    </location>
</feature>
<evidence type="ECO:0000256" key="1">
    <source>
        <dbReference type="ARBA" id="ARBA00004651"/>
    </source>
</evidence>
<dbReference type="EMBL" id="JANEYG010000015">
    <property type="protein sequence ID" value="KAJ8920260.1"/>
    <property type="molecule type" value="Genomic_DNA"/>
</dbReference>
<feature type="transmembrane region" description="Helical" evidence="9">
    <location>
        <begin position="85"/>
        <end position="103"/>
    </location>
</feature>
<keyword evidence="3 9" id="KW-0812">Transmembrane</keyword>
<dbReference type="InterPro" id="IPR005829">
    <property type="entry name" value="Sugar_transporter_CS"/>
</dbReference>
<dbReference type="PRINTS" id="PR00171">
    <property type="entry name" value="SUGRTRNSPORT"/>
</dbReference>
<dbReference type="InterPro" id="IPR003663">
    <property type="entry name" value="Sugar/inositol_transpt"/>
</dbReference>
<dbReference type="PROSITE" id="PS50850">
    <property type="entry name" value="MFS"/>
    <property type="match status" value="1"/>
</dbReference>
<keyword evidence="10" id="KW-0732">Signal</keyword>
<evidence type="ECO:0000256" key="6">
    <source>
        <dbReference type="ARBA" id="ARBA00023180"/>
    </source>
</evidence>
<feature type="transmembrane region" description="Helical" evidence="9">
    <location>
        <begin position="317"/>
        <end position="339"/>
    </location>
</feature>
<proteinExistence type="inferred from homology"/>
<evidence type="ECO:0000256" key="3">
    <source>
        <dbReference type="ARBA" id="ARBA00022692"/>
    </source>
</evidence>
<feature type="domain" description="Major facilitator superfamily (MFS) profile" evidence="11">
    <location>
        <begin position="10"/>
        <end position="443"/>
    </location>
</feature>
<name>A0AAV8W152_9CUCU</name>
<feature type="transmembrane region" description="Helical" evidence="9">
    <location>
        <begin position="252"/>
        <end position="275"/>
    </location>
</feature>
<dbReference type="Pfam" id="PF00083">
    <property type="entry name" value="Sugar_tr"/>
    <property type="match status" value="1"/>
</dbReference>
<evidence type="ECO:0000259" key="11">
    <source>
        <dbReference type="PROSITE" id="PS50850"/>
    </source>
</evidence>
<feature type="transmembrane region" description="Helical" evidence="9">
    <location>
        <begin position="290"/>
        <end position="310"/>
    </location>
</feature>
<feature type="transmembrane region" description="Helical" evidence="9">
    <location>
        <begin position="144"/>
        <end position="162"/>
    </location>
</feature>
<dbReference type="InterPro" id="IPR044775">
    <property type="entry name" value="MFS_ERD6/Tret1-like"/>
</dbReference>
<keyword evidence="13" id="KW-1185">Reference proteome</keyword>
<dbReference type="GO" id="GO:0051119">
    <property type="term" value="F:sugar transmembrane transporter activity"/>
    <property type="evidence" value="ECO:0007669"/>
    <property type="project" value="InterPro"/>
</dbReference>
<dbReference type="AlphaFoldDB" id="A0AAV8W152"/>
<feature type="transmembrane region" description="Helical" evidence="9">
    <location>
        <begin position="109"/>
        <end position="132"/>
    </location>
</feature>
<feature type="transmembrane region" description="Helical" evidence="9">
    <location>
        <begin position="351"/>
        <end position="376"/>
    </location>
</feature>
<dbReference type="NCBIfam" id="TIGR00879">
    <property type="entry name" value="SP"/>
    <property type="match status" value="1"/>
</dbReference>
<feature type="transmembrane region" description="Helical" evidence="9">
    <location>
        <begin position="388"/>
        <end position="408"/>
    </location>
</feature>
<organism evidence="12 13">
    <name type="scientific">Exocentrus adspersus</name>
    <dbReference type="NCBI Taxonomy" id="1586481"/>
    <lineage>
        <taxon>Eukaryota</taxon>
        <taxon>Metazoa</taxon>
        <taxon>Ecdysozoa</taxon>
        <taxon>Arthropoda</taxon>
        <taxon>Hexapoda</taxon>
        <taxon>Insecta</taxon>
        <taxon>Pterygota</taxon>
        <taxon>Neoptera</taxon>
        <taxon>Endopterygota</taxon>
        <taxon>Coleoptera</taxon>
        <taxon>Polyphaga</taxon>
        <taxon>Cucujiformia</taxon>
        <taxon>Chrysomeloidea</taxon>
        <taxon>Cerambycidae</taxon>
        <taxon>Lamiinae</taxon>
        <taxon>Acanthocinini</taxon>
        <taxon>Exocentrus</taxon>
    </lineage>
</organism>
<dbReference type="FunFam" id="1.20.1250.20:FF:000055">
    <property type="entry name" value="Facilitated trehalose transporter Tret1-2 homolog"/>
    <property type="match status" value="1"/>
</dbReference>
<keyword evidence="6" id="KW-0325">Glycoprotein</keyword>
<evidence type="ECO:0000256" key="8">
    <source>
        <dbReference type="RuleBase" id="RU003346"/>
    </source>
</evidence>
<comment type="subcellular location">
    <subcellularLocation>
        <location evidence="1">Cell membrane</location>
        <topology evidence="1">Multi-pass membrane protein</topology>
    </subcellularLocation>
</comment>
<keyword evidence="8" id="KW-0813">Transport</keyword>
<keyword evidence="2" id="KW-1003">Cell membrane</keyword>
<dbReference type="Gene3D" id="1.20.1250.20">
    <property type="entry name" value="MFS general substrate transporter like domains"/>
    <property type="match status" value="1"/>
</dbReference>
<comment type="caution">
    <text evidence="12">The sequence shown here is derived from an EMBL/GenBank/DDBJ whole genome shotgun (WGS) entry which is preliminary data.</text>
</comment>
<dbReference type="Proteomes" id="UP001159042">
    <property type="component" value="Unassembled WGS sequence"/>
</dbReference>
<dbReference type="PANTHER" id="PTHR48021:SF47">
    <property type="entry name" value="GH17672P"/>
    <property type="match status" value="1"/>
</dbReference>
<feature type="transmembrane region" description="Helical" evidence="9">
    <location>
        <begin position="58"/>
        <end position="78"/>
    </location>
</feature>